<evidence type="ECO:0000256" key="11">
    <source>
        <dbReference type="ARBA" id="ARBA00044656"/>
    </source>
</evidence>
<evidence type="ECO:0000256" key="13">
    <source>
        <dbReference type="ARBA" id="ARBA00044668"/>
    </source>
</evidence>
<evidence type="ECO:0000256" key="5">
    <source>
        <dbReference type="ARBA" id="ARBA00022597"/>
    </source>
</evidence>
<keyword evidence="4" id="KW-1003">Cell membrane</keyword>
<sequence length="507" mass="54996">MPITFINVLRSDIRSILYVMGSLLAPLAVGMAFGFTGPSIDTMRNSIEAPGGHHIDIGPNTNLHVFSNSTQSAFFSAAVTFGAVIGSLVGGPVTELLGRRMAFLLAAPTSACGYIIVGVGEAPWLLVLGRALEGISIGVCSFNGAVYIQEVSPSDLRGVFGSCTQLITIVGMIIIYGLGMGVRTQANSEDPLATPTTFSNWRVLSFICIIPSGLLFVIMLFASETPRWLATRGRLDEAKATLQVIRGVPITDSRIAEEVEALEDAARKTGERTASLTERMRVLWSCKRQTIIAIAVPFLNQFTGLSAIVFYQTTIFIRSGLQNPNLMSFTVQLTSLAGNILALIFIDRLGRRPLGMASSFGMGLGQFLIALYFYLDSIGDGNGLAWLSLVGSYVYHFSFSLGLGPLIYLLAAELFPDHARGLASSLSIMTTWLFAAVFLLSLDHAIEATSMQAVFFFFVVISFVLMVFIWWLLPETKGKTLDEVQLLFRAEHPVKAHSMGSSNRDVE</sequence>
<dbReference type="FunFam" id="1.20.1250.20:FF:000218">
    <property type="entry name" value="facilitated trehalose transporter Tret1"/>
    <property type="match status" value="1"/>
</dbReference>
<dbReference type="PROSITE" id="PS00216">
    <property type="entry name" value="SUGAR_TRANSPORT_1"/>
    <property type="match status" value="1"/>
</dbReference>
<comment type="catalytic activity">
    <reaction evidence="13">
        <text>D-glucosamine(out) = D-glucosamine(in)</text>
        <dbReference type="Rhea" id="RHEA:78423"/>
        <dbReference type="ChEBI" id="CHEBI:58723"/>
    </reaction>
    <physiologicalReaction direction="left-to-right" evidence="13">
        <dbReference type="Rhea" id="RHEA:78424"/>
    </physiologicalReaction>
</comment>
<feature type="transmembrane region" description="Helical" evidence="17">
    <location>
        <begin position="290"/>
        <end position="311"/>
    </location>
</feature>
<evidence type="ECO:0000256" key="7">
    <source>
        <dbReference type="ARBA" id="ARBA00022989"/>
    </source>
</evidence>
<keyword evidence="7 17" id="KW-1133">Transmembrane helix</keyword>
<dbReference type="InterPro" id="IPR050549">
    <property type="entry name" value="MFS_Trehalose_Transporter"/>
</dbReference>
<dbReference type="InterPro" id="IPR005828">
    <property type="entry name" value="MFS_sugar_transport-like"/>
</dbReference>
<feature type="transmembrane region" description="Helical" evidence="17">
    <location>
        <begin position="16"/>
        <end position="35"/>
    </location>
</feature>
<comment type="caution">
    <text evidence="19">The sequence shown here is derived from an EMBL/GenBank/DDBJ whole genome shotgun (WGS) entry which is preliminary data.</text>
</comment>
<evidence type="ECO:0000313" key="19">
    <source>
        <dbReference type="EMBL" id="KAF4732688.1"/>
    </source>
</evidence>
<feature type="transmembrane region" description="Helical" evidence="17">
    <location>
        <begin position="422"/>
        <end position="442"/>
    </location>
</feature>
<feature type="transmembrane region" description="Helical" evidence="17">
    <location>
        <begin position="395"/>
        <end position="415"/>
    </location>
</feature>
<dbReference type="InterPro" id="IPR005829">
    <property type="entry name" value="Sugar_transporter_CS"/>
</dbReference>
<evidence type="ECO:0000256" key="16">
    <source>
        <dbReference type="RuleBase" id="RU003346"/>
    </source>
</evidence>
<feature type="transmembrane region" description="Helical" evidence="17">
    <location>
        <begin position="159"/>
        <end position="181"/>
    </location>
</feature>
<keyword evidence="3 16" id="KW-0813">Transport</keyword>
<evidence type="ECO:0000256" key="8">
    <source>
        <dbReference type="ARBA" id="ARBA00023136"/>
    </source>
</evidence>
<evidence type="ECO:0000256" key="3">
    <source>
        <dbReference type="ARBA" id="ARBA00022448"/>
    </source>
</evidence>
<dbReference type="SUPFAM" id="SSF103473">
    <property type="entry name" value="MFS general substrate transporter"/>
    <property type="match status" value="1"/>
</dbReference>
<name>A0A7J6SIG6_PEROL</name>
<organism evidence="19 20">
    <name type="scientific">Perkinsus olseni</name>
    <name type="common">Perkinsus atlanticus</name>
    <dbReference type="NCBI Taxonomy" id="32597"/>
    <lineage>
        <taxon>Eukaryota</taxon>
        <taxon>Sar</taxon>
        <taxon>Alveolata</taxon>
        <taxon>Perkinsozoa</taxon>
        <taxon>Perkinsea</taxon>
        <taxon>Perkinsida</taxon>
        <taxon>Perkinsidae</taxon>
        <taxon>Perkinsus</taxon>
    </lineage>
</organism>
<dbReference type="InterPro" id="IPR020846">
    <property type="entry name" value="MFS_dom"/>
</dbReference>
<comment type="catalytic activity">
    <reaction evidence="11">
        <text>D-xylose(out) = D-xylose(in)</text>
        <dbReference type="Rhea" id="RHEA:78427"/>
        <dbReference type="ChEBI" id="CHEBI:53455"/>
    </reaction>
    <physiologicalReaction direction="left-to-right" evidence="11">
        <dbReference type="Rhea" id="RHEA:78428"/>
    </physiologicalReaction>
</comment>
<comment type="catalytic activity">
    <reaction evidence="10">
        <text>D-glucose(out) = D-glucose(in)</text>
        <dbReference type="Rhea" id="RHEA:60376"/>
        <dbReference type="ChEBI" id="CHEBI:4167"/>
    </reaction>
    <physiologicalReaction direction="left-to-right" evidence="10">
        <dbReference type="Rhea" id="RHEA:60377"/>
    </physiologicalReaction>
</comment>
<feature type="transmembrane region" description="Helical" evidence="17">
    <location>
        <begin position="353"/>
        <end position="375"/>
    </location>
</feature>
<dbReference type="PANTHER" id="PTHR48021">
    <property type="match status" value="1"/>
</dbReference>
<feature type="transmembrane region" description="Helical" evidence="17">
    <location>
        <begin position="73"/>
        <end position="94"/>
    </location>
</feature>
<keyword evidence="6 17" id="KW-0812">Transmembrane</keyword>
<dbReference type="Gene3D" id="1.20.1250.20">
    <property type="entry name" value="MFS general substrate transporter like domains"/>
    <property type="match status" value="1"/>
</dbReference>
<accession>A0A7J6SIG6</accession>
<keyword evidence="8 17" id="KW-0472">Membrane</keyword>
<dbReference type="NCBIfam" id="TIGR00879">
    <property type="entry name" value="SP"/>
    <property type="match status" value="1"/>
</dbReference>
<dbReference type="EMBL" id="JABANM010014402">
    <property type="protein sequence ID" value="KAF4732688.1"/>
    <property type="molecule type" value="Genomic_DNA"/>
</dbReference>
<dbReference type="InterPro" id="IPR003663">
    <property type="entry name" value="Sugar/inositol_transpt"/>
</dbReference>
<comment type="catalytic activity">
    <reaction evidence="9">
        <text>D-galactose(in) = D-galactose(out)</text>
        <dbReference type="Rhea" id="RHEA:34915"/>
        <dbReference type="ChEBI" id="CHEBI:4139"/>
    </reaction>
    <physiologicalReaction direction="right-to-left" evidence="9">
        <dbReference type="Rhea" id="RHEA:34917"/>
    </physiologicalReaction>
</comment>
<dbReference type="GO" id="GO:0022857">
    <property type="term" value="F:transmembrane transporter activity"/>
    <property type="evidence" value="ECO:0007669"/>
    <property type="project" value="InterPro"/>
</dbReference>
<dbReference type="InterPro" id="IPR036259">
    <property type="entry name" value="MFS_trans_sf"/>
</dbReference>
<dbReference type="PANTHER" id="PTHR48021:SF1">
    <property type="entry name" value="GH07001P-RELATED"/>
    <property type="match status" value="1"/>
</dbReference>
<dbReference type="PRINTS" id="PR00171">
    <property type="entry name" value="SUGRTRNSPORT"/>
</dbReference>
<comment type="subcellular location">
    <subcellularLocation>
        <location evidence="1">Cell membrane</location>
        <topology evidence="1">Multi-pass membrane protein</topology>
    </subcellularLocation>
</comment>
<evidence type="ECO:0000256" key="14">
    <source>
        <dbReference type="ARBA" id="ARBA00044710"/>
    </source>
</evidence>
<evidence type="ECO:0000256" key="15">
    <source>
        <dbReference type="ARBA" id="ARBA00044780"/>
    </source>
</evidence>
<evidence type="ECO:0000256" key="10">
    <source>
        <dbReference type="ARBA" id="ARBA00044648"/>
    </source>
</evidence>
<gene>
    <name evidence="19" type="ORF">FOZ62_000571</name>
</gene>
<feature type="domain" description="Major facilitator superfamily (MFS) profile" evidence="18">
    <location>
        <begin position="14"/>
        <end position="477"/>
    </location>
</feature>
<keyword evidence="5" id="KW-0762">Sugar transport</keyword>
<dbReference type="GO" id="GO:0005886">
    <property type="term" value="C:plasma membrane"/>
    <property type="evidence" value="ECO:0007669"/>
    <property type="project" value="UniProtKB-SubCell"/>
</dbReference>
<comment type="catalytic activity">
    <reaction evidence="12">
        <text>D-mannose(out) = D-mannose(in)</text>
        <dbReference type="Rhea" id="RHEA:78391"/>
        <dbReference type="ChEBI" id="CHEBI:4208"/>
    </reaction>
    <physiologicalReaction direction="left-to-right" evidence="12">
        <dbReference type="Rhea" id="RHEA:78392"/>
    </physiologicalReaction>
</comment>
<evidence type="ECO:0000259" key="18">
    <source>
        <dbReference type="PROSITE" id="PS50850"/>
    </source>
</evidence>
<evidence type="ECO:0000256" key="12">
    <source>
        <dbReference type="ARBA" id="ARBA00044662"/>
    </source>
</evidence>
<evidence type="ECO:0000256" key="17">
    <source>
        <dbReference type="SAM" id="Phobius"/>
    </source>
</evidence>
<feature type="transmembrane region" description="Helical" evidence="17">
    <location>
        <begin position="454"/>
        <end position="473"/>
    </location>
</feature>
<protein>
    <recommendedName>
        <fullName evidence="15">Hexose transporter 1</fullName>
    </recommendedName>
</protein>
<feature type="transmembrane region" description="Helical" evidence="17">
    <location>
        <begin position="125"/>
        <end position="147"/>
    </location>
</feature>
<dbReference type="PROSITE" id="PS00217">
    <property type="entry name" value="SUGAR_TRANSPORT_2"/>
    <property type="match status" value="1"/>
</dbReference>
<feature type="transmembrane region" description="Helical" evidence="17">
    <location>
        <begin position="326"/>
        <end position="346"/>
    </location>
</feature>
<proteinExistence type="inferred from homology"/>
<evidence type="ECO:0000256" key="2">
    <source>
        <dbReference type="ARBA" id="ARBA00011738"/>
    </source>
</evidence>
<feature type="transmembrane region" description="Helical" evidence="17">
    <location>
        <begin position="201"/>
        <end position="222"/>
    </location>
</feature>
<evidence type="ECO:0000256" key="4">
    <source>
        <dbReference type="ARBA" id="ARBA00022475"/>
    </source>
</evidence>
<reference evidence="19 20" key="1">
    <citation type="submission" date="2020-04" db="EMBL/GenBank/DDBJ databases">
        <title>Perkinsus olseni comparative genomics.</title>
        <authorList>
            <person name="Bogema D.R."/>
        </authorList>
    </citation>
    <scope>NUCLEOTIDE SEQUENCE [LARGE SCALE GENOMIC DNA]</scope>
    <source>
        <strain evidence="19">ATCC PRA-205</strain>
    </source>
</reference>
<dbReference type="AlphaFoldDB" id="A0A7J6SIG6"/>
<dbReference type="Pfam" id="PF00083">
    <property type="entry name" value="Sugar_tr"/>
    <property type="match status" value="1"/>
</dbReference>
<comment type="subunit">
    <text evidence="2">Homodimer.</text>
</comment>
<evidence type="ECO:0000256" key="1">
    <source>
        <dbReference type="ARBA" id="ARBA00004651"/>
    </source>
</evidence>
<evidence type="ECO:0000256" key="6">
    <source>
        <dbReference type="ARBA" id="ARBA00022692"/>
    </source>
</evidence>
<evidence type="ECO:0000256" key="9">
    <source>
        <dbReference type="ARBA" id="ARBA00044637"/>
    </source>
</evidence>
<evidence type="ECO:0000313" key="20">
    <source>
        <dbReference type="Proteomes" id="UP000574390"/>
    </source>
</evidence>
<comment type="similarity">
    <text evidence="16">Belongs to the major facilitator superfamily. Sugar transporter (TC 2.A.1.1) family.</text>
</comment>
<feature type="transmembrane region" description="Helical" evidence="17">
    <location>
        <begin position="101"/>
        <end position="119"/>
    </location>
</feature>
<dbReference type="Proteomes" id="UP000574390">
    <property type="component" value="Unassembled WGS sequence"/>
</dbReference>
<comment type="catalytic activity">
    <reaction evidence="14">
        <text>D-fructose(out) = D-fructose(in)</text>
        <dbReference type="Rhea" id="RHEA:60372"/>
        <dbReference type="ChEBI" id="CHEBI:37721"/>
    </reaction>
    <physiologicalReaction direction="left-to-right" evidence="14">
        <dbReference type="Rhea" id="RHEA:60373"/>
    </physiologicalReaction>
</comment>
<dbReference type="PROSITE" id="PS50850">
    <property type="entry name" value="MFS"/>
    <property type="match status" value="1"/>
</dbReference>